<dbReference type="PRINTS" id="PR00260">
    <property type="entry name" value="CHEMTRNSDUCR"/>
</dbReference>
<protein>
    <submittedName>
        <fullName evidence="15">Methyl-accepting chemotaxis protein</fullName>
    </submittedName>
</protein>
<reference evidence="15 16" key="1">
    <citation type="submission" date="2023-10" db="EMBL/GenBank/DDBJ databases">
        <title>Surface-active antibiotics is a multifunctional adaptation for post-fire microbes.</title>
        <authorList>
            <person name="Liu M.D."/>
            <person name="Du Y."/>
            <person name="Koupaei S.K."/>
            <person name="Kim N.R."/>
            <person name="Zhang W."/>
            <person name="Traxler M.F."/>
        </authorList>
    </citation>
    <scope>NUCLEOTIDE SEQUENCE [LARGE SCALE GENOMIC DNA]</scope>
    <source>
        <strain evidence="15 16">F3</strain>
    </source>
</reference>
<evidence type="ECO:0000313" key="16">
    <source>
        <dbReference type="Proteomes" id="UP001302652"/>
    </source>
</evidence>
<dbReference type="InterPro" id="IPR004089">
    <property type="entry name" value="MCPsignal_dom"/>
</dbReference>
<evidence type="ECO:0000259" key="13">
    <source>
        <dbReference type="PROSITE" id="PS50111"/>
    </source>
</evidence>
<evidence type="ECO:0000256" key="4">
    <source>
        <dbReference type="ARBA" id="ARBA00022500"/>
    </source>
</evidence>
<evidence type="ECO:0000256" key="8">
    <source>
        <dbReference type="ARBA" id="ARBA00023136"/>
    </source>
</evidence>
<comment type="subcellular location">
    <subcellularLocation>
        <location evidence="1">Cell inner membrane</location>
        <topology evidence="1">Multi-pass membrane protein</topology>
    </subcellularLocation>
</comment>
<keyword evidence="3" id="KW-0488">Methylation</keyword>
<dbReference type="CDD" id="cd11386">
    <property type="entry name" value="MCP_signal"/>
    <property type="match status" value="1"/>
</dbReference>
<accession>A0ABZ0ERB5</accession>
<feature type="domain" description="HAMP" evidence="14">
    <location>
        <begin position="199"/>
        <end position="251"/>
    </location>
</feature>
<keyword evidence="6 12" id="KW-0812">Transmembrane</keyword>
<dbReference type="Gene3D" id="1.10.287.950">
    <property type="entry name" value="Methyl-accepting chemotaxis protein"/>
    <property type="match status" value="1"/>
</dbReference>
<evidence type="ECO:0000256" key="9">
    <source>
        <dbReference type="ARBA" id="ARBA00023224"/>
    </source>
</evidence>
<dbReference type="SUPFAM" id="SSF58104">
    <property type="entry name" value="Methyl-accepting chemotaxis protein (MCP) signaling domain"/>
    <property type="match status" value="1"/>
</dbReference>
<evidence type="ECO:0000256" key="12">
    <source>
        <dbReference type="SAM" id="Phobius"/>
    </source>
</evidence>
<dbReference type="InterPro" id="IPR035440">
    <property type="entry name" value="4HB_MCP_dom_sf"/>
</dbReference>
<evidence type="ECO:0000259" key="14">
    <source>
        <dbReference type="PROSITE" id="PS50885"/>
    </source>
</evidence>
<dbReference type="PANTHER" id="PTHR43531:SF14">
    <property type="entry name" value="METHYL-ACCEPTING CHEMOTAXIS PROTEIN I-RELATED"/>
    <property type="match status" value="1"/>
</dbReference>
<name>A0ABZ0ERB5_9BURK</name>
<comment type="similarity">
    <text evidence="10">Belongs to the methyl-accepting chemotaxis (MCP) protein family.</text>
</comment>
<sequence>MGFLGVLLVLGGVIGIVGVSMSNADMQELYSNDLASSAALGQASVALSTSRLWLYRIALDPASPDVPQETQTARDLLTASKRAWDVYRTLPFSGPDEARRAADVNAKLDALVANGLEPMFRAIATHDAAKIPEVWLHIPPSLASDVTGGLNALDQIQVTTARATFDAARARFHEFVVVAIAGMLIALGAAVLAWWSLQRAIGAPLGEALRHFRAIADGDLTTQVEVRTRDEMGQLMSGLQAMQRKLVQTISIVRDGSRSIDTAAQEISAGNLDLSQRTEEQAASLEETASSMEQLTSTVRQNADNAKQASQVVTSTALLTEQGNQATQEVVQTMRGLSDASGKIAEITSVIEGIAFQTNILSLNAAVEAARAGEQGRGFAVVASEVRSLAQRSATASREIKELITDSLGRVETGARQVERASQAMAEIRASVQKVSDLMGEIAAASDDQSKGIEQVNVAVAQMDQVTQQNAALVEQASAAALSLKEQAGQLETTVSVFRVRAGGDRGAGPA</sequence>
<feature type="transmembrane region" description="Helical" evidence="12">
    <location>
        <begin position="175"/>
        <end position="197"/>
    </location>
</feature>
<feature type="domain" description="Methyl-accepting transducer" evidence="13">
    <location>
        <begin position="256"/>
        <end position="485"/>
    </location>
</feature>
<dbReference type="InterPro" id="IPR003660">
    <property type="entry name" value="HAMP_dom"/>
</dbReference>
<dbReference type="PROSITE" id="PS50885">
    <property type="entry name" value="HAMP"/>
    <property type="match status" value="1"/>
</dbReference>
<keyword evidence="4" id="KW-0145">Chemotaxis</keyword>
<dbReference type="SMART" id="SM00304">
    <property type="entry name" value="HAMP"/>
    <property type="match status" value="1"/>
</dbReference>
<dbReference type="SUPFAM" id="SSF47170">
    <property type="entry name" value="Aspartate receptor, ligand-binding domain"/>
    <property type="match status" value="1"/>
</dbReference>
<keyword evidence="16" id="KW-1185">Reference proteome</keyword>
<dbReference type="InterPro" id="IPR051310">
    <property type="entry name" value="MCP_chemotaxis"/>
</dbReference>
<dbReference type="InterPro" id="IPR003122">
    <property type="entry name" value="Tar_rcpt_lig-bd"/>
</dbReference>
<dbReference type="EMBL" id="CP136513">
    <property type="protein sequence ID" value="WOD19690.1"/>
    <property type="molecule type" value="Genomic_DNA"/>
</dbReference>
<evidence type="ECO:0000256" key="10">
    <source>
        <dbReference type="ARBA" id="ARBA00029447"/>
    </source>
</evidence>
<dbReference type="Pfam" id="PF00672">
    <property type="entry name" value="HAMP"/>
    <property type="match status" value="1"/>
</dbReference>
<evidence type="ECO:0000256" key="3">
    <source>
        <dbReference type="ARBA" id="ARBA00022481"/>
    </source>
</evidence>
<evidence type="ECO:0000313" key="15">
    <source>
        <dbReference type="EMBL" id="WOD19690.1"/>
    </source>
</evidence>
<keyword evidence="2" id="KW-1003">Cell membrane</keyword>
<keyword evidence="8 12" id="KW-0472">Membrane</keyword>
<evidence type="ECO:0000256" key="6">
    <source>
        <dbReference type="ARBA" id="ARBA00022692"/>
    </source>
</evidence>
<organism evidence="15 16">
    <name type="scientific">Paraburkholderia kirstenboschensis</name>
    <dbReference type="NCBI Taxonomy" id="1245436"/>
    <lineage>
        <taxon>Bacteria</taxon>
        <taxon>Pseudomonadati</taxon>
        <taxon>Pseudomonadota</taxon>
        <taxon>Betaproteobacteria</taxon>
        <taxon>Burkholderiales</taxon>
        <taxon>Burkholderiaceae</taxon>
        <taxon>Paraburkholderia</taxon>
    </lineage>
</organism>
<dbReference type="Proteomes" id="UP001302652">
    <property type="component" value="Chromosome 1"/>
</dbReference>
<dbReference type="PROSITE" id="PS50111">
    <property type="entry name" value="CHEMOTAXIS_TRANSDUC_2"/>
    <property type="match status" value="1"/>
</dbReference>
<evidence type="ECO:0000256" key="2">
    <source>
        <dbReference type="ARBA" id="ARBA00022475"/>
    </source>
</evidence>
<dbReference type="Pfam" id="PF02203">
    <property type="entry name" value="TarH"/>
    <property type="match status" value="1"/>
</dbReference>
<evidence type="ECO:0000256" key="1">
    <source>
        <dbReference type="ARBA" id="ARBA00004429"/>
    </source>
</evidence>
<evidence type="ECO:0000256" key="11">
    <source>
        <dbReference type="PROSITE-ProRule" id="PRU00284"/>
    </source>
</evidence>
<dbReference type="InterPro" id="IPR004090">
    <property type="entry name" value="Chemotax_Me-accpt_rcpt"/>
</dbReference>
<keyword evidence="7 12" id="KW-1133">Transmembrane helix</keyword>
<keyword evidence="9 11" id="KW-0807">Transducer</keyword>
<proteinExistence type="inferred from homology"/>
<dbReference type="SMART" id="SM00283">
    <property type="entry name" value="MA"/>
    <property type="match status" value="1"/>
</dbReference>
<dbReference type="PANTHER" id="PTHR43531">
    <property type="entry name" value="PROTEIN ICFG"/>
    <property type="match status" value="1"/>
</dbReference>
<evidence type="ECO:0000256" key="7">
    <source>
        <dbReference type="ARBA" id="ARBA00022989"/>
    </source>
</evidence>
<dbReference type="RefSeq" id="WP_317021724.1">
    <property type="nucleotide sequence ID" value="NZ_CP136513.1"/>
</dbReference>
<keyword evidence="5" id="KW-0997">Cell inner membrane</keyword>
<gene>
    <name evidence="15" type="ORF">RW095_26090</name>
</gene>
<dbReference type="Pfam" id="PF00015">
    <property type="entry name" value="MCPsignal"/>
    <property type="match status" value="1"/>
</dbReference>
<evidence type="ECO:0000256" key="5">
    <source>
        <dbReference type="ARBA" id="ARBA00022519"/>
    </source>
</evidence>
<dbReference type="CDD" id="cd06225">
    <property type="entry name" value="HAMP"/>
    <property type="match status" value="1"/>
</dbReference>